<gene>
    <name evidence="9" type="primary">oppB</name>
    <name evidence="9" type="ORF">CUN60_08780</name>
</gene>
<keyword evidence="6 7" id="KW-0472">Membrane</keyword>
<feature type="transmembrane region" description="Helical" evidence="7">
    <location>
        <begin position="104"/>
        <end position="125"/>
    </location>
</feature>
<feature type="transmembrane region" description="Helical" evidence="7">
    <location>
        <begin position="278"/>
        <end position="304"/>
    </location>
</feature>
<dbReference type="Pfam" id="PF19300">
    <property type="entry name" value="BPD_transp_1_N"/>
    <property type="match status" value="1"/>
</dbReference>
<proteinExistence type="inferred from homology"/>
<keyword evidence="3" id="KW-1003">Cell membrane</keyword>
<feature type="transmembrane region" description="Helical" evidence="7">
    <location>
        <begin position="9"/>
        <end position="29"/>
    </location>
</feature>
<comment type="subcellular location">
    <subcellularLocation>
        <location evidence="1 7">Cell membrane</location>
        <topology evidence="1 7">Multi-pass membrane protein</topology>
    </subcellularLocation>
</comment>
<keyword evidence="4 7" id="KW-0812">Transmembrane</keyword>
<dbReference type="InterPro" id="IPR035906">
    <property type="entry name" value="MetI-like_sf"/>
</dbReference>
<keyword evidence="5 7" id="KW-1133">Transmembrane helix</keyword>
<dbReference type="Pfam" id="PF00528">
    <property type="entry name" value="BPD_transp_1"/>
    <property type="match status" value="1"/>
</dbReference>
<dbReference type="GO" id="GO:0005886">
    <property type="term" value="C:plasma membrane"/>
    <property type="evidence" value="ECO:0007669"/>
    <property type="project" value="UniProtKB-SubCell"/>
</dbReference>
<dbReference type="PANTHER" id="PTHR30465">
    <property type="entry name" value="INNER MEMBRANE ABC TRANSPORTER"/>
    <property type="match status" value="1"/>
</dbReference>
<dbReference type="SUPFAM" id="SSF161098">
    <property type="entry name" value="MetI-like"/>
    <property type="match status" value="1"/>
</dbReference>
<dbReference type="Proteomes" id="UP000236655">
    <property type="component" value="Chromosome"/>
</dbReference>
<keyword evidence="10" id="KW-1185">Reference proteome</keyword>
<dbReference type="PANTHER" id="PTHR30465:SF74">
    <property type="entry name" value="OLIGOPEPTIDE TRANSPORT SYSTEM PERMEASE PROTEIN OPPB"/>
    <property type="match status" value="1"/>
</dbReference>
<evidence type="ECO:0000256" key="7">
    <source>
        <dbReference type="RuleBase" id="RU363032"/>
    </source>
</evidence>
<dbReference type="Gene3D" id="1.10.3720.10">
    <property type="entry name" value="MetI-like"/>
    <property type="match status" value="1"/>
</dbReference>
<dbReference type="GO" id="GO:0055085">
    <property type="term" value="P:transmembrane transport"/>
    <property type="evidence" value="ECO:0007669"/>
    <property type="project" value="InterPro"/>
</dbReference>
<evidence type="ECO:0000256" key="1">
    <source>
        <dbReference type="ARBA" id="ARBA00004651"/>
    </source>
</evidence>
<feature type="transmembrane region" description="Helical" evidence="7">
    <location>
        <begin position="177"/>
        <end position="196"/>
    </location>
</feature>
<evidence type="ECO:0000256" key="3">
    <source>
        <dbReference type="ARBA" id="ARBA00022475"/>
    </source>
</evidence>
<dbReference type="InterPro" id="IPR000515">
    <property type="entry name" value="MetI-like"/>
</dbReference>
<evidence type="ECO:0000313" key="9">
    <source>
        <dbReference type="EMBL" id="AUR52387.1"/>
    </source>
</evidence>
<dbReference type="CDD" id="cd06261">
    <property type="entry name" value="TM_PBP2"/>
    <property type="match status" value="1"/>
</dbReference>
<reference evidence="10" key="1">
    <citation type="submission" date="2017-11" db="EMBL/GenBank/DDBJ databases">
        <authorList>
            <person name="Chan K.G."/>
            <person name="Lee L.S."/>
        </authorList>
    </citation>
    <scope>NUCLEOTIDE SEQUENCE [LARGE SCALE GENOMIC DNA]</scope>
    <source>
        <strain evidence="10">DSM 100970</strain>
    </source>
</reference>
<evidence type="ECO:0000256" key="2">
    <source>
        <dbReference type="ARBA" id="ARBA00022448"/>
    </source>
</evidence>
<evidence type="ECO:0000256" key="6">
    <source>
        <dbReference type="ARBA" id="ARBA00023136"/>
    </source>
</evidence>
<feature type="transmembrane region" description="Helical" evidence="7">
    <location>
        <begin position="137"/>
        <end position="165"/>
    </location>
</feature>
<evidence type="ECO:0000313" key="10">
    <source>
        <dbReference type="Proteomes" id="UP000236655"/>
    </source>
</evidence>
<dbReference type="PROSITE" id="PS50928">
    <property type="entry name" value="ABC_TM1"/>
    <property type="match status" value="1"/>
</dbReference>
<dbReference type="RefSeq" id="WP_102951680.1">
    <property type="nucleotide sequence ID" value="NZ_CP024847.1"/>
</dbReference>
<evidence type="ECO:0000256" key="5">
    <source>
        <dbReference type="ARBA" id="ARBA00022989"/>
    </source>
</evidence>
<dbReference type="InterPro" id="IPR045621">
    <property type="entry name" value="BPD_transp_1_N"/>
</dbReference>
<dbReference type="KEGG" id="nba:CUN60_08780"/>
<organism evidence="9 10">
    <name type="scientific">Aquella oligotrophica</name>
    <dbReference type="NCBI Taxonomy" id="2067065"/>
    <lineage>
        <taxon>Bacteria</taxon>
        <taxon>Pseudomonadati</taxon>
        <taxon>Pseudomonadota</taxon>
        <taxon>Betaproteobacteria</taxon>
        <taxon>Neisseriales</taxon>
        <taxon>Neisseriaceae</taxon>
        <taxon>Aquella</taxon>
    </lineage>
</organism>
<sequence>MLKFILKRILVSIPTMLAIITLVFFLVHMTPGNPFDGERALSPEALAALMHQYRLDLPVWQQYLLYLNDLIHGSFGISMKYLGQSINQLLFPDNMGGFWVTLQLSVYTMIVAVPLGIIVGCYAGLHKNSIFDKIVVASNIFFTAVPTMVTGPLAVLLFAVTLQIFPAGGWGDGDFMHVFMPVAILTLAYTPTIAFVTRGSIIDVLNSNYIRTARAKGLPTHKILFKHAIRPTLLPVISVLGPMFAGILVGAVVTEQIFTLPGLGILTTNAATNRDYNMIMAITIFGSSLTIIFNIIVDICYMLLDPKIKQ</sequence>
<feature type="transmembrane region" description="Helical" evidence="7">
    <location>
        <begin position="232"/>
        <end position="258"/>
    </location>
</feature>
<accession>A0A2I7N7D6</accession>
<comment type="similarity">
    <text evidence="7">Belongs to the binding-protein-dependent transport system permease family.</text>
</comment>
<dbReference type="OrthoDB" id="9803623at2"/>
<dbReference type="AlphaFoldDB" id="A0A2I7N7D6"/>
<protein>
    <submittedName>
        <fullName evidence="9">Oligopeptide transporter permease</fullName>
    </submittedName>
</protein>
<evidence type="ECO:0000259" key="8">
    <source>
        <dbReference type="PROSITE" id="PS50928"/>
    </source>
</evidence>
<feature type="domain" description="ABC transmembrane type-1" evidence="8">
    <location>
        <begin position="98"/>
        <end position="297"/>
    </location>
</feature>
<keyword evidence="2 7" id="KW-0813">Transport</keyword>
<dbReference type="EMBL" id="CP024847">
    <property type="protein sequence ID" value="AUR52387.1"/>
    <property type="molecule type" value="Genomic_DNA"/>
</dbReference>
<evidence type="ECO:0000256" key="4">
    <source>
        <dbReference type="ARBA" id="ARBA00022692"/>
    </source>
</evidence>
<name>A0A2I7N7D6_9NEIS</name>